<evidence type="ECO:0000256" key="1">
    <source>
        <dbReference type="SAM" id="MobiDB-lite"/>
    </source>
</evidence>
<protein>
    <submittedName>
        <fullName evidence="2">Gamma carbonic anhydrase family protein</fullName>
    </submittedName>
</protein>
<dbReference type="PANTHER" id="PTHR13061">
    <property type="entry name" value="DYNACTIN SUBUNIT P25"/>
    <property type="match status" value="1"/>
</dbReference>
<proteinExistence type="predicted"/>
<keyword evidence="3" id="KW-1185">Reference proteome</keyword>
<dbReference type="InterPro" id="IPR050484">
    <property type="entry name" value="Transf_Hexapept/Carb_Anhydrase"/>
</dbReference>
<name>A0ABU3Q615_9SPHN</name>
<dbReference type="Proteomes" id="UP001259572">
    <property type="component" value="Unassembled WGS sequence"/>
</dbReference>
<dbReference type="EMBL" id="JAVUPU010000003">
    <property type="protein sequence ID" value="MDT9598851.1"/>
    <property type="molecule type" value="Genomic_DNA"/>
</dbReference>
<dbReference type="PANTHER" id="PTHR13061:SF29">
    <property type="entry name" value="GAMMA CARBONIC ANHYDRASE-LIKE 1, MITOCHONDRIAL-RELATED"/>
    <property type="match status" value="1"/>
</dbReference>
<dbReference type="InterPro" id="IPR011004">
    <property type="entry name" value="Trimer_LpxA-like_sf"/>
</dbReference>
<gene>
    <name evidence="2" type="ORF">RQX22_07815</name>
</gene>
<dbReference type="SUPFAM" id="SSF51161">
    <property type="entry name" value="Trimeric LpxA-like enzymes"/>
    <property type="match status" value="1"/>
</dbReference>
<dbReference type="Pfam" id="PF00132">
    <property type="entry name" value="Hexapep"/>
    <property type="match status" value="1"/>
</dbReference>
<feature type="region of interest" description="Disordered" evidence="1">
    <location>
        <begin position="295"/>
        <end position="320"/>
    </location>
</feature>
<dbReference type="RefSeq" id="WP_315725255.1">
    <property type="nucleotide sequence ID" value="NZ_JAVUPU010000003.1"/>
</dbReference>
<dbReference type="InterPro" id="IPR001451">
    <property type="entry name" value="Hexapep"/>
</dbReference>
<accession>A0ABU3Q615</accession>
<comment type="caution">
    <text evidence="2">The sequence shown here is derived from an EMBL/GenBank/DDBJ whole genome shotgun (WGS) entry which is preliminary data.</text>
</comment>
<reference evidence="2 3" key="1">
    <citation type="submission" date="2023-05" db="EMBL/GenBank/DDBJ databases">
        <authorList>
            <person name="Guo Y."/>
        </authorList>
    </citation>
    <scope>NUCLEOTIDE SEQUENCE [LARGE SCALE GENOMIC DNA]</scope>
    <source>
        <strain evidence="2 3">GR2756</strain>
    </source>
</reference>
<dbReference type="InterPro" id="IPR047324">
    <property type="entry name" value="LbH_gamma_CA-like"/>
</dbReference>
<dbReference type="Gene3D" id="2.160.10.10">
    <property type="entry name" value="Hexapeptide repeat proteins"/>
    <property type="match status" value="1"/>
</dbReference>
<sequence length="320" mass="33884">MQQPAKQKKVLKAALRSHDPDAARQLLAHSMALGHERLAVGRYLAAHYLGCRDLAPFQPYCRTAVRRFKPQALLTLAAKVARELHLDVDIHCALGDLLVAELPHISAYGDTAPSLESAPRYCGPRVSLLGSLTIGPDPWFGPGAVIRAEGNFARIGEDFRLGEGSIVHIAHEPCPVQIGRRVTAGQNVVIHGCTVGDDCLIEDNATILDGAAIGNGAVIAAGSVISPHSVLQSGWLHSGSPAKAVRPVDPGEYEQRKAAISDSVFASIFDRTAQAGSDRVGLGENVFIARTAASKGRRHHRVGTAPRTKLVRGQSAGPAA</sequence>
<organism evidence="2 3">
    <name type="scientific">Sphingosinicella rhizophila</name>
    <dbReference type="NCBI Taxonomy" id="3050082"/>
    <lineage>
        <taxon>Bacteria</taxon>
        <taxon>Pseudomonadati</taxon>
        <taxon>Pseudomonadota</taxon>
        <taxon>Alphaproteobacteria</taxon>
        <taxon>Sphingomonadales</taxon>
        <taxon>Sphingosinicellaceae</taxon>
        <taxon>Sphingosinicella</taxon>
    </lineage>
</organism>
<dbReference type="CDD" id="cd04645">
    <property type="entry name" value="LbH_gamma_CA_like"/>
    <property type="match status" value="1"/>
</dbReference>
<evidence type="ECO:0000313" key="2">
    <source>
        <dbReference type="EMBL" id="MDT9598851.1"/>
    </source>
</evidence>
<evidence type="ECO:0000313" key="3">
    <source>
        <dbReference type="Proteomes" id="UP001259572"/>
    </source>
</evidence>